<dbReference type="EMBL" id="CP023701">
    <property type="protein sequence ID" value="QEU82511.1"/>
    <property type="molecule type" value="Genomic_DNA"/>
</dbReference>
<sequence>MTASPATRTLLVTGSTGNTGRPLVHLLARDGHRVRAATRDLARGAGAHGGSAAPGTVAPVVFDWHEPATHDAALEGADAVYLVPPVGATHPARVMLPFLDRAVRAGVRRAVLLSSSQIASGGPGAGAVHAALPGAFGEWAVLRPSWFMQNFTGAHQHADDIRAEGLITTATGRGRVGFVDADDIAAVAARALTDAAPHDRDWIVTGPQALSYDDVAATLTRVTGRPVRHRAVDAQEMRRRYARQVPDGFAALLAGLDGLVAGGAEDRVTDCVEVVTGRAARSFAEHARAHARALAPRP</sequence>
<reference evidence="3 4" key="2">
    <citation type="submission" date="2017-09" db="EMBL/GenBank/DDBJ databases">
        <authorList>
            <person name="Lee N."/>
            <person name="Cho B.-K."/>
        </authorList>
    </citation>
    <scope>NUCLEOTIDE SEQUENCE [LARGE SCALE GENOMIC DNA]</scope>
    <source>
        <strain evidence="3 4">ATCC 27467</strain>
    </source>
</reference>
<dbReference type="KEGG" id="ssub:CP968_33440"/>
<evidence type="ECO:0000313" key="2">
    <source>
        <dbReference type="EMBL" id="GGZ81709.1"/>
    </source>
</evidence>
<dbReference type="SUPFAM" id="SSF51735">
    <property type="entry name" value="NAD(P)-binding Rossmann-fold domains"/>
    <property type="match status" value="1"/>
</dbReference>
<evidence type="ECO:0000313" key="3">
    <source>
        <dbReference type="EMBL" id="QEU82511.1"/>
    </source>
</evidence>
<feature type="domain" description="NAD(P)-binding" evidence="1">
    <location>
        <begin position="14"/>
        <end position="166"/>
    </location>
</feature>
<reference evidence="2" key="3">
    <citation type="submission" date="2020-09" db="EMBL/GenBank/DDBJ databases">
        <authorList>
            <person name="Sun Q."/>
            <person name="Ohkuma M."/>
        </authorList>
    </citation>
    <scope>NUCLEOTIDE SEQUENCE</scope>
    <source>
        <strain evidence="2">JCM 4834</strain>
    </source>
</reference>
<dbReference type="Gene3D" id="3.90.25.10">
    <property type="entry name" value="UDP-galactose 4-epimerase, domain 1"/>
    <property type="match status" value="1"/>
</dbReference>
<evidence type="ECO:0000313" key="4">
    <source>
        <dbReference type="Proteomes" id="UP000326831"/>
    </source>
</evidence>
<dbReference type="PANTHER" id="PTHR43162:SF1">
    <property type="entry name" value="PRESTALK A DIFFERENTIATION PROTEIN A"/>
    <property type="match status" value="1"/>
</dbReference>
<reference evidence="2" key="1">
    <citation type="journal article" date="2014" name="Int. J. Syst. Evol. Microbiol.">
        <title>Complete genome sequence of Corynebacterium casei LMG S-19264T (=DSM 44701T), isolated from a smear-ripened cheese.</title>
        <authorList>
            <consortium name="US DOE Joint Genome Institute (JGI-PGF)"/>
            <person name="Walter F."/>
            <person name="Albersmeier A."/>
            <person name="Kalinowski J."/>
            <person name="Ruckert C."/>
        </authorList>
    </citation>
    <scope>NUCLEOTIDE SEQUENCE</scope>
    <source>
        <strain evidence="2">JCM 4834</strain>
    </source>
</reference>
<dbReference type="InterPro" id="IPR016040">
    <property type="entry name" value="NAD(P)-bd_dom"/>
</dbReference>
<dbReference type="EMBL" id="BMVX01000019">
    <property type="protein sequence ID" value="GGZ81709.1"/>
    <property type="molecule type" value="Genomic_DNA"/>
</dbReference>
<dbReference type="Gene3D" id="3.40.50.720">
    <property type="entry name" value="NAD(P)-binding Rossmann-like Domain"/>
    <property type="match status" value="1"/>
</dbReference>
<dbReference type="AlphaFoldDB" id="A0A5P2UYC3"/>
<dbReference type="Proteomes" id="UP000634660">
    <property type="component" value="Unassembled WGS sequence"/>
</dbReference>
<dbReference type="InterPro" id="IPR036291">
    <property type="entry name" value="NAD(P)-bd_dom_sf"/>
</dbReference>
<gene>
    <name evidence="3" type="ORF">CP968_33440</name>
    <name evidence="2" type="ORF">GCM10010371_46630</name>
</gene>
<dbReference type="PANTHER" id="PTHR43162">
    <property type="match status" value="1"/>
</dbReference>
<proteinExistence type="predicted"/>
<evidence type="ECO:0000259" key="1">
    <source>
        <dbReference type="Pfam" id="PF13460"/>
    </source>
</evidence>
<dbReference type="RefSeq" id="WP_150521516.1">
    <property type="nucleotide sequence ID" value="NZ_BMVX01000019.1"/>
</dbReference>
<dbReference type="Pfam" id="PF13460">
    <property type="entry name" value="NAD_binding_10"/>
    <property type="match status" value="1"/>
</dbReference>
<organism evidence="3 4">
    <name type="scientific">Streptomyces subrutilus</name>
    <dbReference type="NCBI Taxonomy" id="36818"/>
    <lineage>
        <taxon>Bacteria</taxon>
        <taxon>Bacillati</taxon>
        <taxon>Actinomycetota</taxon>
        <taxon>Actinomycetes</taxon>
        <taxon>Kitasatosporales</taxon>
        <taxon>Streptomycetaceae</taxon>
        <taxon>Streptomyces</taxon>
    </lineage>
</organism>
<dbReference type="Proteomes" id="UP000326831">
    <property type="component" value="Chromosome"/>
</dbReference>
<keyword evidence="4" id="KW-1185">Reference proteome</keyword>
<dbReference type="InterPro" id="IPR051604">
    <property type="entry name" value="Ergot_Alk_Oxidoreductase"/>
</dbReference>
<name>A0A5P2UYC3_9ACTN</name>
<protein>
    <submittedName>
        <fullName evidence="3">Ergot alkaloid biosynthesis protein</fullName>
    </submittedName>
    <submittedName>
        <fullName evidence="2">Oxidoreductase</fullName>
    </submittedName>
</protein>
<dbReference type="OrthoDB" id="3250520at2"/>
<accession>A0A5P2UYC3</accession>